<feature type="domain" description="VPS9" evidence="1">
    <location>
        <begin position="248"/>
        <end position="405"/>
    </location>
</feature>
<dbReference type="GO" id="GO:0005886">
    <property type="term" value="C:plasma membrane"/>
    <property type="evidence" value="ECO:0007669"/>
    <property type="project" value="TreeGrafter"/>
</dbReference>
<keyword evidence="3" id="KW-1185">Reference proteome</keyword>
<dbReference type="GO" id="GO:0000149">
    <property type="term" value="F:SNARE binding"/>
    <property type="evidence" value="ECO:0007669"/>
    <property type="project" value="TreeGrafter"/>
</dbReference>
<sequence>MEFNETSLNPFFLLLKKKFKAKYELTLANRWIICIPSDVSLKNLSITEDLIDEHILKPLPELPDHYVSTGAQESRIYKFDGDVIHLMIKNEDSIILSPVPHKVQIISTEKGSDNEEYTIVFVNRLLHEKYTNTTVSHDATQLELNNSITSYKEALDFLYEVSRICSYQLSHLKDDIDCIDIDKYDSASELGDVIQSWIKRHWVNIMNLFKLDIQSDGRFQKLLSFSLELFIMHHLHDGIYSLLSNALEQDDFYIKDKITKLINAGVTPDQLGVSEAFAISMPSAIVELATLDARRAPFEKLFCLKTTLDLITAEVKGALADIESQIESNDLAEDSKSVKMISTDDLTSLLVYVIVKSRPTRLITDLHYIENFLWATSPLDGLDYTIVSYKNALLSLHDINPDDLPPRSSKVRNELPMSQVLNVVSTYQDQDLSDSTPLDRQVRELATMIEKCTRTSDN</sequence>
<proteinExistence type="predicted"/>
<dbReference type="GO" id="GO:0005085">
    <property type="term" value="F:guanyl-nucleotide exchange factor activity"/>
    <property type="evidence" value="ECO:0007669"/>
    <property type="project" value="TreeGrafter"/>
</dbReference>
<dbReference type="PANTHER" id="PTHR24170">
    <property type="entry name" value="ANKYRIN REPEAT DOMAIN-CONTAINING PROTEIN 27"/>
    <property type="match status" value="1"/>
</dbReference>
<reference evidence="2" key="1">
    <citation type="submission" date="2021-04" db="EMBL/GenBank/DDBJ databases">
        <authorList>
            <person name="Chebbi M.A.C M."/>
        </authorList>
    </citation>
    <scope>NUCLEOTIDE SEQUENCE</scope>
</reference>
<protein>
    <submittedName>
        <fullName evidence="2">Similar to ANKRD27: Ankyrin repeat domain-containing protein 27 (Pongo abelii)</fullName>
    </submittedName>
</protein>
<gene>
    <name evidence="2" type="ORF">HICCMSTLAB_LOCUS2429</name>
</gene>
<accession>A0A8J2H0Q3</accession>
<dbReference type="InterPro" id="IPR037191">
    <property type="entry name" value="VPS9_dom_sf"/>
</dbReference>
<dbReference type="GO" id="GO:0005769">
    <property type="term" value="C:early endosome"/>
    <property type="evidence" value="ECO:0007669"/>
    <property type="project" value="TreeGrafter"/>
</dbReference>
<dbReference type="Proteomes" id="UP000786811">
    <property type="component" value="Unassembled WGS sequence"/>
</dbReference>
<dbReference type="EMBL" id="CAJNRD030001117">
    <property type="protein sequence ID" value="CAG5077344.1"/>
    <property type="molecule type" value="Genomic_DNA"/>
</dbReference>
<dbReference type="GO" id="GO:0097422">
    <property type="term" value="C:tubular endosome"/>
    <property type="evidence" value="ECO:0007669"/>
    <property type="project" value="TreeGrafter"/>
</dbReference>
<dbReference type="PANTHER" id="PTHR24170:SF1">
    <property type="entry name" value="DOMAIN PROTEIN, PUTATIVE (AFU_ORTHOLOGUE AFUA_1G09870)-RELATED"/>
    <property type="match status" value="1"/>
</dbReference>
<dbReference type="Pfam" id="PF02204">
    <property type="entry name" value="VPS9"/>
    <property type="match status" value="1"/>
</dbReference>
<dbReference type="GO" id="GO:0005770">
    <property type="term" value="C:late endosome"/>
    <property type="evidence" value="ECO:0007669"/>
    <property type="project" value="TreeGrafter"/>
</dbReference>
<name>A0A8J2H0Q3_COTCN</name>
<evidence type="ECO:0000313" key="3">
    <source>
        <dbReference type="Proteomes" id="UP000786811"/>
    </source>
</evidence>
<organism evidence="2 3">
    <name type="scientific">Cotesia congregata</name>
    <name type="common">Parasitoid wasp</name>
    <name type="synonym">Apanteles congregatus</name>
    <dbReference type="NCBI Taxonomy" id="51543"/>
    <lineage>
        <taxon>Eukaryota</taxon>
        <taxon>Metazoa</taxon>
        <taxon>Ecdysozoa</taxon>
        <taxon>Arthropoda</taxon>
        <taxon>Hexapoda</taxon>
        <taxon>Insecta</taxon>
        <taxon>Pterygota</taxon>
        <taxon>Neoptera</taxon>
        <taxon>Endopterygota</taxon>
        <taxon>Hymenoptera</taxon>
        <taxon>Apocrita</taxon>
        <taxon>Ichneumonoidea</taxon>
        <taxon>Braconidae</taxon>
        <taxon>Microgastrinae</taxon>
        <taxon>Cotesia</taxon>
    </lineage>
</organism>
<dbReference type="OrthoDB" id="411646at2759"/>
<dbReference type="SUPFAM" id="SSF109993">
    <property type="entry name" value="VPS9 domain"/>
    <property type="match status" value="1"/>
</dbReference>
<dbReference type="InterPro" id="IPR003123">
    <property type="entry name" value="VPS9"/>
</dbReference>
<dbReference type="GO" id="GO:0030133">
    <property type="term" value="C:transport vesicle"/>
    <property type="evidence" value="ECO:0007669"/>
    <property type="project" value="TreeGrafter"/>
</dbReference>
<dbReference type="AlphaFoldDB" id="A0A8J2H0Q3"/>
<comment type="caution">
    <text evidence="2">The sequence shown here is derived from an EMBL/GenBank/DDBJ whole genome shotgun (WGS) entry which is preliminary data.</text>
</comment>
<dbReference type="Gene3D" id="1.20.1050.80">
    <property type="entry name" value="VPS9 domain"/>
    <property type="match status" value="1"/>
</dbReference>
<dbReference type="InterPro" id="IPR051248">
    <property type="entry name" value="UPF0507/Ank_repeat_27"/>
</dbReference>
<dbReference type="GO" id="GO:0045022">
    <property type="term" value="P:early endosome to late endosome transport"/>
    <property type="evidence" value="ECO:0007669"/>
    <property type="project" value="TreeGrafter"/>
</dbReference>
<dbReference type="PROSITE" id="PS51205">
    <property type="entry name" value="VPS9"/>
    <property type="match status" value="1"/>
</dbReference>
<evidence type="ECO:0000313" key="2">
    <source>
        <dbReference type="EMBL" id="CAG5077344.1"/>
    </source>
</evidence>
<evidence type="ECO:0000259" key="1">
    <source>
        <dbReference type="PROSITE" id="PS51205"/>
    </source>
</evidence>